<feature type="signal peptide" evidence="1">
    <location>
        <begin position="1"/>
        <end position="18"/>
    </location>
</feature>
<evidence type="ECO:0000256" key="1">
    <source>
        <dbReference type="SAM" id="SignalP"/>
    </source>
</evidence>
<gene>
    <name evidence="2" type="ORF">Forpe1208_v014445</name>
</gene>
<protein>
    <submittedName>
        <fullName evidence="2">Uncharacterized protein</fullName>
    </submittedName>
</protein>
<accession>A0A8J5NK56</accession>
<name>A0A8J5NK56_FUSOX</name>
<comment type="caution">
    <text evidence="2">The sequence shown here is derived from an EMBL/GenBank/DDBJ whole genome shotgun (WGS) entry which is preliminary data.</text>
</comment>
<dbReference type="EMBL" id="JAELUQ010000011">
    <property type="protein sequence ID" value="KAG7406316.1"/>
    <property type="molecule type" value="Genomic_DNA"/>
</dbReference>
<dbReference type="Proteomes" id="UP000694050">
    <property type="component" value="Unassembled WGS sequence"/>
</dbReference>
<dbReference type="AlphaFoldDB" id="A0A8J5NK56"/>
<keyword evidence="1" id="KW-0732">Signal</keyword>
<organism evidence="2 3">
    <name type="scientific">Fusarium oxysporum f. sp. rapae</name>
    <dbReference type="NCBI Taxonomy" id="485398"/>
    <lineage>
        <taxon>Eukaryota</taxon>
        <taxon>Fungi</taxon>
        <taxon>Dikarya</taxon>
        <taxon>Ascomycota</taxon>
        <taxon>Pezizomycotina</taxon>
        <taxon>Sordariomycetes</taxon>
        <taxon>Hypocreomycetidae</taxon>
        <taxon>Hypocreales</taxon>
        <taxon>Nectriaceae</taxon>
        <taxon>Fusarium</taxon>
        <taxon>Fusarium oxysporum species complex</taxon>
    </lineage>
</organism>
<evidence type="ECO:0000313" key="2">
    <source>
        <dbReference type="EMBL" id="KAG7406316.1"/>
    </source>
</evidence>
<proteinExistence type="predicted"/>
<sequence length="347" mass="38207">MFSMKSLMITALVCGSFAAGKRHSAKEPTDSLLDGIEALGGFDRLGSVSAVTYIGNSVYRIRTLMEAYSVLGVDNMMSPAGSQNISFSYDQPHIKQRIGRFHEAGEMFLLARPALDPFKYSLVLQGGKKGYVAVVEGTMNLFEPDAPPGGYIDGKSWETIIIGRCLFGWMSPMLLSTILSNNNYSTGLEDAGMGLQLPAVHDKTLDLTVLFDPDTKLPYIIRSYEDHGIYGKSTQDLLVYNYTSIGGVDTVIVNPDLDPQFFDGPRGRDAASYPTRDSSYDFSEIGEWYSNYLWSGAYRGILTNISATTPLPGMLGVWFLNFPDGSGYQQVVVEFEKEVLVLDSPLY</sequence>
<reference evidence="2" key="1">
    <citation type="submission" date="2021-04" db="EMBL/GenBank/DDBJ databases">
        <title>First draft genome resource for Brassicaceae pathogens Fusarium oxysporum f. sp. raphani and Fusarium oxysporum f. sp. rapae.</title>
        <authorList>
            <person name="Asai S."/>
        </authorList>
    </citation>
    <scope>NUCLEOTIDE SEQUENCE</scope>
    <source>
        <strain evidence="2">Tf1208</strain>
    </source>
</reference>
<evidence type="ECO:0000313" key="3">
    <source>
        <dbReference type="Proteomes" id="UP000694050"/>
    </source>
</evidence>
<feature type="chain" id="PRO_5035310747" evidence="1">
    <location>
        <begin position="19"/>
        <end position="347"/>
    </location>
</feature>